<keyword evidence="7" id="KW-0067">ATP-binding</keyword>
<evidence type="ECO:0000256" key="8">
    <source>
        <dbReference type="ARBA" id="ARBA00023012"/>
    </source>
</evidence>
<organism evidence="14">
    <name type="scientific">Nonomuraea gerenzanensis</name>
    <dbReference type="NCBI Taxonomy" id="93944"/>
    <lineage>
        <taxon>Bacteria</taxon>
        <taxon>Bacillati</taxon>
        <taxon>Actinomycetota</taxon>
        <taxon>Actinomycetes</taxon>
        <taxon>Streptosporangiales</taxon>
        <taxon>Streptosporangiaceae</taxon>
        <taxon>Nonomuraea</taxon>
    </lineage>
</organism>
<dbReference type="AlphaFoldDB" id="A0A1M4ECG0"/>
<evidence type="ECO:0000256" key="5">
    <source>
        <dbReference type="ARBA" id="ARBA00022741"/>
    </source>
</evidence>
<accession>A0A1M4ECG0</accession>
<feature type="domain" description="Signal transduction histidine kinase subgroup 3 dimerisation and phosphoacceptor" evidence="12">
    <location>
        <begin position="224"/>
        <end position="286"/>
    </location>
</feature>
<evidence type="ECO:0000313" key="14">
    <source>
        <dbReference type="EMBL" id="SBO96681.1"/>
    </source>
</evidence>
<dbReference type="CDD" id="cd16917">
    <property type="entry name" value="HATPase_UhpB-NarQ-NarX-like"/>
    <property type="match status" value="1"/>
</dbReference>
<keyword evidence="10" id="KW-0812">Transmembrane</keyword>
<evidence type="ECO:0000256" key="2">
    <source>
        <dbReference type="ARBA" id="ARBA00012438"/>
    </source>
</evidence>
<keyword evidence="8" id="KW-0902">Two-component regulatory system</keyword>
<dbReference type="EC" id="2.7.13.3" evidence="2"/>
<dbReference type="InterPro" id="IPR036890">
    <property type="entry name" value="HATPase_C_sf"/>
</dbReference>
<reference evidence="14" key="1">
    <citation type="submission" date="2016-04" db="EMBL/GenBank/DDBJ databases">
        <authorList>
            <person name="Evans L.H."/>
            <person name="Alamgir A."/>
            <person name="Owens N."/>
            <person name="Weber N.D."/>
            <person name="Virtaneva K."/>
            <person name="Barbian K."/>
            <person name="Babar A."/>
            <person name="Rosenke K."/>
        </authorList>
    </citation>
    <scope>NUCLEOTIDE SEQUENCE</scope>
    <source>
        <strain evidence="14">Nono1</strain>
    </source>
</reference>
<dbReference type="InterPro" id="IPR011712">
    <property type="entry name" value="Sig_transdc_His_kin_sub3_dim/P"/>
</dbReference>
<feature type="transmembrane region" description="Helical" evidence="10">
    <location>
        <begin position="114"/>
        <end position="133"/>
    </location>
</feature>
<dbReference type="EMBL" id="LT559118">
    <property type="protein sequence ID" value="SBO96681.1"/>
    <property type="molecule type" value="Genomic_DNA"/>
</dbReference>
<keyword evidence="6 14" id="KW-0418">Kinase</keyword>
<dbReference type="Gene3D" id="1.20.5.1930">
    <property type="match status" value="1"/>
</dbReference>
<keyword evidence="4" id="KW-0808">Transferase</keyword>
<comment type="catalytic activity">
    <reaction evidence="1">
        <text>ATP + protein L-histidine = ADP + protein N-phospho-L-histidine.</text>
        <dbReference type="EC" id="2.7.13.3"/>
    </reaction>
</comment>
<evidence type="ECO:0000256" key="3">
    <source>
        <dbReference type="ARBA" id="ARBA00022553"/>
    </source>
</evidence>
<dbReference type="Gene3D" id="3.30.565.10">
    <property type="entry name" value="Histidine kinase-like ATPase, C-terminal domain"/>
    <property type="match status" value="1"/>
</dbReference>
<dbReference type="SUPFAM" id="SSF55874">
    <property type="entry name" value="ATPase domain of HSP90 chaperone/DNA topoisomerase II/histidine kinase"/>
    <property type="match status" value="1"/>
</dbReference>
<dbReference type="Pfam" id="PF23539">
    <property type="entry name" value="DUF7134"/>
    <property type="match status" value="1"/>
</dbReference>
<proteinExistence type="predicted"/>
<evidence type="ECO:0000256" key="9">
    <source>
        <dbReference type="SAM" id="Coils"/>
    </source>
</evidence>
<evidence type="ECO:0000256" key="10">
    <source>
        <dbReference type="SAM" id="Phobius"/>
    </source>
</evidence>
<dbReference type="GO" id="GO:0016020">
    <property type="term" value="C:membrane"/>
    <property type="evidence" value="ECO:0007669"/>
    <property type="project" value="InterPro"/>
</dbReference>
<evidence type="ECO:0000256" key="6">
    <source>
        <dbReference type="ARBA" id="ARBA00022777"/>
    </source>
</evidence>
<dbReference type="InterPro" id="IPR055558">
    <property type="entry name" value="DUF7134"/>
</dbReference>
<evidence type="ECO:0000256" key="7">
    <source>
        <dbReference type="ARBA" id="ARBA00022840"/>
    </source>
</evidence>
<evidence type="ECO:0000256" key="4">
    <source>
        <dbReference type="ARBA" id="ARBA00022679"/>
    </source>
</evidence>
<dbReference type="Pfam" id="PF02518">
    <property type="entry name" value="HATPase_c"/>
    <property type="match status" value="1"/>
</dbReference>
<feature type="transmembrane region" description="Helical" evidence="10">
    <location>
        <begin position="75"/>
        <end position="107"/>
    </location>
</feature>
<keyword evidence="9" id="KW-0175">Coiled coil</keyword>
<name>A0A1M4ECG0_9ACTN</name>
<gene>
    <name evidence="14" type="ORF">BN4615_P6197</name>
</gene>
<keyword evidence="5" id="KW-0547">Nucleotide-binding</keyword>
<dbReference type="GO" id="GO:0046983">
    <property type="term" value="F:protein dimerization activity"/>
    <property type="evidence" value="ECO:0007669"/>
    <property type="project" value="InterPro"/>
</dbReference>
<dbReference type="GO" id="GO:0000155">
    <property type="term" value="F:phosphorelay sensor kinase activity"/>
    <property type="evidence" value="ECO:0007669"/>
    <property type="project" value="InterPro"/>
</dbReference>
<dbReference type="Pfam" id="PF07730">
    <property type="entry name" value="HisKA_3"/>
    <property type="match status" value="1"/>
</dbReference>
<dbReference type="PANTHER" id="PTHR24421">
    <property type="entry name" value="NITRATE/NITRITE SENSOR PROTEIN NARX-RELATED"/>
    <property type="match status" value="1"/>
</dbReference>
<feature type="coiled-coil region" evidence="9">
    <location>
        <begin position="199"/>
        <end position="226"/>
    </location>
</feature>
<feature type="domain" description="Histidine kinase/HSP90-like ATPase" evidence="11">
    <location>
        <begin position="335"/>
        <end position="420"/>
    </location>
</feature>
<keyword evidence="10" id="KW-0472">Membrane</keyword>
<dbReference type="GO" id="GO:0005524">
    <property type="term" value="F:ATP binding"/>
    <property type="evidence" value="ECO:0007669"/>
    <property type="project" value="UniProtKB-KW"/>
</dbReference>
<protein>
    <recommendedName>
        <fullName evidence="2">histidine kinase</fullName>
        <ecNumber evidence="2">2.7.13.3</ecNumber>
    </recommendedName>
</protein>
<sequence length="425" mass="44217">MTALRAWPRSPTLRDAALAAVLLAICVLVNAPNAIVGNTAGTPVAGQDAQLALWWAATALGASGVALRRRWPLPMLAACVLAVGVHVAEAAPLMIIDLSVLVLLCTVATRYPRLISLAALTCVLLLTTGWSLYGERPLPGPAEVLSTGPGLGSPSGPKEVMRVHHQASADIWSGLSVLGSALIASWAIGSGARSRRAYLDELHAHARDLERERDQQAALAVAAERARISRELHDVVAHGLSLMVIQAQGGAAALDNDPAGTRTALDTIVSTGRASLADMRRVLAAVGEVDDAWHPQPGLAHLPTLLVQVNEAGTPVRLHVEGSPVPLPTTMDLSAYRIVQESLTNTMKHAGTGATASVVLTYRDTEIGIEISDTGCGRATITDGGNGLRGMRERVKLLGGTFAAGPEPRGGFTVRAALPIQGPAA</sequence>
<dbReference type="RefSeq" id="WP_225265493.1">
    <property type="nucleotide sequence ID" value="NZ_CP084058.1"/>
</dbReference>
<evidence type="ECO:0000259" key="11">
    <source>
        <dbReference type="Pfam" id="PF02518"/>
    </source>
</evidence>
<dbReference type="PANTHER" id="PTHR24421:SF10">
    <property type="entry name" value="NITRATE_NITRITE SENSOR PROTEIN NARQ"/>
    <property type="match status" value="1"/>
</dbReference>
<evidence type="ECO:0000259" key="12">
    <source>
        <dbReference type="Pfam" id="PF07730"/>
    </source>
</evidence>
<keyword evidence="3" id="KW-0597">Phosphoprotein</keyword>
<keyword evidence="10" id="KW-1133">Transmembrane helix</keyword>
<dbReference type="InterPro" id="IPR050482">
    <property type="entry name" value="Sensor_HK_TwoCompSys"/>
</dbReference>
<feature type="domain" description="DUF7134" evidence="13">
    <location>
        <begin position="7"/>
        <end position="125"/>
    </location>
</feature>
<evidence type="ECO:0000256" key="1">
    <source>
        <dbReference type="ARBA" id="ARBA00000085"/>
    </source>
</evidence>
<dbReference type="InterPro" id="IPR003594">
    <property type="entry name" value="HATPase_dom"/>
</dbReference>
<evidence type="ECO:0000259" key="13">
    <source>
        <dbReference type="Pfam" id="PF23539"/>
    </source>
</evidence>